<dbReference type="EMBL" id="CP002360">
    <property type="protein sequence ID" value="AEE96422.1"/>
    <property type="molecule type" value="Genomic_DNA"/>
</dbReference>
<proteinExistence type="inferred from homology"/>
<keyword evidence="3 12" id="KW-0813">Transport</keyword>
<dbReference type="NCBIfam" id="NF006184">
    <property type="entry name" value="PRK08319.1"/>
    <property type="match status" value="1"/>
</dbReference>
<dbReference type="Proteomes" id="UP000008457">
    <property type="component" value="Chromosome"/>
</dbReference>
<keyword evidence="5 12" id="KW-0169">Cobalamin biosynthesis</keyword>
<dbReference type="PANTHER" id="PTHR43627">
    <property type="match status" value="1"/>
</dbReference>
<comment type="function">
    <text evidence="12">Part of the energy-coupling factor (ECF) transporter complex CbiMNOQ involved in cobalt import.</text>
</comment>
<accession>F3ZW42</accession>
<sequence length="215" mass="22358">MHLADGTLPAGWCIAYGVLAVSGVAISGRSYKKSLQDKPEIKPMVAIMAAATFVMTAIELPIPVTGSTSHPAATPLVSLLIGPKLTIIVSTVVLLLQALLLGEGGITTLGANIVTMGIIGAFTAFVVYYTMLKLKANIGVAAGLAGFIGDMAVYVGVSLQLSLALGMHDIGKHIMAFLALYMPTQLPIALLEGLFTGGVVLFIYGRRPDLLFTGE</sequence>
<evidence type="ECO:0000256" key="4">
    <source>
        <dbReference type="ARBA" id="ARBA00022475"/>
    </source>
</evidence>
<keyword evidence="2 12" id="KW-0171">Cobalt transport</keyword>
<evidence type="ECO:0000256" key="2">
    <source>
        <dbReference type="ARBA" id="ARBA00022426"/>
    </source>
</evidence>
<dbReference type="InterPro" id="IPR018024">
    <property type="entry name" value="CbiM"/>
</dbReference>
<keyword evidence="10 12" id="KW-0472">Membrane</keyword>
<dbReference type="GO" id="GO:0015087">
    <property type="term" value="F:cobalt ion transmembrane transporter activity"/>
    <property type="evidence" value="ECO:0007669"/>
    <property type="project" value="UniProtKB-UniRule"/>
</dbReference>
<reference evidence="14" key="1">
    <citation type="submission" date="2010-11" db="EMBL/GenBank/DDBJ databases">
        <title>The complete genome of Mahella australiensis DSM 15567.</title>
        <authorList>
            <consortium name="US DOE Joint Genome Institute (JGI-PGF)"/>
            <person name="Lucas S."/>
            <person name="Copeland A."/>
            <person name="Lapidus A."/>
            <person name="Bruce D."/>
            <person name="Goodwin L."/>
            <person name="Pitluck S."/>
            <person name="Kyrpides N."/>
            <person name="Mavromatis K."/>
            <person name="Pagani I."/>
            <person name="Ivanova N."/>
            <person name="Teshima H."/>
            <person name="Brettin T."/>
            <person name="Detter J.C."/>
            <person name="Han C."/>
            <person name="Tapia R."/>
            <person name="Land M."/>
            <person name="Hauser L."/>
            <person name="Markowitz V."/>
            <person name="Cheng J.-F."/>
            <person name="Hugenholtz P."/>
            <person name="Woyke T."/>
            <person name="Wu D."/>
            <person name="Spring S."/>
            <person name="Pukall R."/>
            <person name="Steenblock K."/>
            <person name="Schneider S."/>
            <person name="Klenk H.-P."/>
            <person name="Eisen J.A."/>
        </authorList>
    </citation>
    <scope>NUCLEOTIDE SEQUENCE [LARGE SCALE GENOMIC DNA]</scope>
    <source>
        <strain evidence="14">DSM 15567 / CIP 107919 / 50-1 BON</strain>
    </source>
</reference>
<reference evidence="13 14" key="2">
    <citation type="journal article" date="2011" name="Stand. Genomic Sci.">
        <title>Complete genome sequence of Mahella australiensis type strain (50-1 BON).</title>
        <authorList>
            <person name="Sikorski J."/>
            <person name="Teshima H."/>
            <person name="Nolan M."/>
            <person name="Lucas S."/>
            <person name="Hammon N."/>
            <person name="Deshpande S."/>
            <person name="Cheng J.F."/>
            <person name="Pitluck S."/>
            <person name="Liolios K."/>
            <person name="Pagani I."/>
            <person name="Ivanova N."/>
            <person name="Huntemann M."/>
            <person name="Mavromatis K."/>
            <person name="Ovchinikova G."/>
            <person name="Pati A."/>
            <person name="Tapia R."/>
            <person name="Han C."/>
            <person name="Goodwin L."/>
            <person name="Chen A."/>
            <person name="Palaniappan K."/>
            <person name="Land M."/>
            <person name="Hauser L."/>
            <person name="Ngatchou-Djao O.D."/>
            <person name="Rohde M."/>
            <person name="Pukall R."/>
            <person name="Spring S."/>
            <person name="Abt B."/>
            <person name="Goker M."/>
            <person name="Detter J.C."/>
            <person name="Woyke T."/>
            <person name="Bristow J."/>
            <person name="Markowitz V."/>
            <person name="Hugenholtz P."/>
            <person name="Eisen J.A."/>
            <person name="Kyrpides N.C."/>
            <person name="Klenk H.P."/>
            <person name="Lapidus A."/>
        </authorList>
    </citation>
    <scope>NUCLEOTIDE SEQUENCE [LARGE SCALE GENOMIC DNA]</scope>
    <source>
        <strain evidence="14">DSM 15567 / CIP 107919 / 50-1 BON</strain>
    </source>
</reference>
<evidence type="ECO:0000256" key="5">
    <source>
        <dbReference type="ARBA" id="ARBA00022573"/>
    </source>
</evidence>
<dbReference type="HAMAP" id="MF_01462">
    <property type="entry name" value="CbiM"/>
    <property type="match status" value="1"/>
</dbReference>
<keyword evidence="7" id="KW-0732">Signal</keyword>
<name>F3ZW42_MAHA5</name>
<keyword evidence="6 12" id="KW-0812">Transmembrane</keyword>
<comment type="similarity">
    <text evidence="12">Belongs to the CbiM family.</text>
</comment>
<keyword evidence="14" id="KW-1185">Reference proteome</keyword>
<keyword evidence="9 12" id="KW-0406">Ion transport</keyword>
<evidence type="ECO:0000256" key="9">
    <source>
        <dbReference type="ARBA" id="ARBA00023065"/>
    </source>
</evidence>
<feature type="transmembrane region" description="Helical" evidence="12">
    <location>
        <begin position="45"/>
        <end position="64"/>
    </location>
</feature>
<dbReference type="Pfam" id="PF01891">
    <property type="entry name" value="CbiM"/>
    <property type="match status" value="1"/>
</dbReference>
<dbReference type="GO" id="GO:0009236">
    <property type="term" value="P:cobalamin biosynthetic process"/>
    <property type="evidence" value="ECO:0007669"/>
    <property type="project" value="UniProtKB-UniRule"/>
</dbReference>
<feature type="transmembrane region" description="Helical" evidence="12">
    <location>
        <begin position="76"/>
        <end position="101"/>
    </location>
</feature>
<feature type="transmembrane region" description="Helical" evidence="12">
    <location>
        <begin position="6"/>
        <end position="25"/>
    </location>
</feature>
<comment type="subcellular location">
    <subcellularLocation>
        <location evidence="1 12">Cell membrane</location>
        <topology evidence="1 12">Multi-pass membrane protein</topology>
    </subcellularLocation>
</comment>
<evidence type="ECO:0000256" key="10">
    <source>
        <dbReference type="ARBA" id="ARBA00023136"/>
    </source>
</evidence>
<keyword evidence="4 12" id="KW-1003">Cell membrane</keyword>
<dbReference type="AlphaFoldDB" id="F3ZW42"/>
<protein>
    <recommendedName>
        <fullName evidence="12">Cobalt transport protein CbiM</fullName>
    </recommendedName>
    <alternativeName>
        <fullName evidence="12">Energy-coupling factor transporter probable substrate-capture protein CbiM</fullName>
        <shortName evidence="12">ECF transporter S component CbiM</shortName>
    </alternativeName>
</protein>
<dbReference type="STRING" id="697281.Mahau_1227"/>
<dbReference type="InterPro" id="IPR002751">
    <property type="entry name" value="CbiM/NikMN"/>
</dbReference>
<evidence type="ECO:0000256" key="3">
    <source>
        <dbReference type="ARBA" id="ARBA00022448"/>
    </source>
</evidence>
<evidence type="ECO:0000256" key="12">
    <source>
        <dbReference type="HAMAP-Rule" id="MF_01462"/>
    </source>
</evidence>
<feature type="transmembrane region" description="Helical" evidence="12">
    <location>
        <begin position="138"/>
        <end position="165"/>
    </location>
</feature>
<dbReference type="GO" id="GO:0043190">
    <property type="term" value="C:ATP-binding cassette (ABC) transporter complex"/>
    <property type="evidence" value="ECO:0007669"/>
    <property type="project" value="InterPro"/>
</dbReference>
<dbReference type="RefSeq" id="WP_013780852.1">
    <property type="nucleotide sequence ID" value="NC_015520.1"/>
</dbReference>
<evidence type="ECO:0000256" key="1">
    <source>
        <dbReference type="ARBA" id="ARBA00004651"/>
    </source>
</evidence>
<evidence type="ECO:0000256" key="6">
    <source>
        <dbReference type="ARBA" id="ARBA00022692"/>
    </source>
</evidence>
<gene>
    <name evidence="12" type="primary">cbiM</name>
    <name evidence="13" type="ordered locus">Mahau_1227</name>
</gene>
<keyword evidence="11 12" id="KW-0170">Cobalt</keyword>
<organism evidence="13 14">
    <name type="scientific">Mahella australiensis (strain DSM 15567 / CIP 107919 / 50-1 BON)</name>
    <dbReference type="NCBI Taxonomy" id="697281"/>
    <lineage>
        <taxon>Bacteria</taxon>
        <taxon>Bacillati</taxon>
        <taxon>Bacillota</taxon>
        <taxon>Clostridia</taxon>
        <taxon>Thermoanaerobacterales</taxon>
        <taxon>Thermoanaerobacterales Family IV. Incertae Sedis</taxon>
        <taxon>Mahella</taxon>
    </lineage>
</organism>
<feature type="transmembrane region" description="Helical" evidence="12">
    <location>
        <begin position="186"/>
        <end position="205"/>
    </location>
</feature>
<evidence type="ECO:0000313" key="13">
    <source>
        <dbReference type="EMBL" id="AEE96422.1"/>
    </source>
</evidence>
<evidence type="ECO:0000313" key="14">
    <source>
        <dbReference type="Proteomes" id="UP000008457"/>
    </source>
</evidence>
<dbReference type="HOGENOM" id="CLU_052508_2_1_9"/>
<feature type="transmembrane region" description="Helical" evidence="12">
    <location>
        <begin position="113"/>
        <end position="132"/>
    </location>
</feature>
<evidence type="ECO:0000256" key="8">
    <source>
        <dbReference type="ARBA" id="ARBA00022989"/>
    </source>
</evidence>
<dbReference type="eggNOG" id="COG0310">
    <property type="taxonomic scope" value="Bacteria"/>
</dbReference>
<evidence type="ECO:0000256" key="11">
    <source>
        <dbReference type="ARBA" id="ARBA00023285"/>
    </source>
</evidence>
<dbReference type="OrthoDB" id="9809846at2"/>
<keyword evidence="8 12" id="KW-1133">Transmembrane helix</keyword>
<evidence type="ECO:0000256" key="7">
    <source>
        <dbReference type="ARBA" id="ARBA00022729"/>
    </source>
</evidence>
<comment type="pathway">
    <text evidence="12">Cofactor biosynthesis; adenosylcobalamin biosynthesis.</text>
</comment>
<dbReference type="KEGG" id="mas:Mahau_1227"/>
<comment type="subunit">
    <text evidence="12">Forms an energy-coupling factor (ECF) transporter complex composed of an ATP-binding protein (A component, CbiO), a transmembrane protein (T component, CbiQ) and 2 possible substrate-capture proteins (S components, CbiM and CbiN) of unknown stoichimetry.</text>
</comment>
<dbReference type="PANTHER" id="PTHR43627:SF1">
    <property type="entry name" value="COBALT TRANSPORT PROTEIN CBIM"/>
    <property type="match status" value="1"/>
</dbReference>
<dbReference type="UniPathway" id="UPA00148"/>
<dbReference type="Gene3D" id="1.10.1760.20">
    <property type="match status" value="1"/>
</dbReference>